<name>F3CJD1_PSESG</name>
<dbReference type="PANTHER" id="PTHR45527:SF10">
    <property type="entry name" value="PYOCHELIN SYNTHASE PCHF"/>
    <property type="match status" value="1"/>
</dbReference>
<dbReference type="GO" id="GO:0005737">
    <property type="term" value="C:cytoplasm"/>
    <property type="evidence" value="ECO:0007669"/>
    <property type="project" value="TreeGrafter"/>
</dbReference>
<dbReference type="InterPro" id="IPR000873">
    <property type="entry name" value="AMP-dep_synth/lig_dom"/>
</dbReference>
<dbReference type="InterPro" id="IPR020845">
    <property type="entry name" value="AMP-binding_CS"/>
</dbReference>
<sequence length="36" mass="3818">MIYTSGSTGMPKGVVIDHRGAVNTLLDINRRFAVGA</sequence>
<feature type="non-terminal residue" evidence="3">
    <location>
        <position position="36"/>
    </location>
</feature>
<evidence type="ECO:0000313" key="4">
    <source>
        <dbReference type="Proteomes" id="UP000005466"/>
    </source>
</evidence>
<evidence type="ECO:0000313" key="3">
    <source>
        <dbReference type="EMBL" id="EGH19373.1"/>
    </source>
</evidence>
<protein>
    <submittedName>
        <fullName evidence="3">Non-ribosomal peptide synthetase</fullName>
    </submittedName>
</protein>
<evidence type="ECO:0000259" key="2">
    <source>
        <dbReference type="Pfam" id="PF00501"/>
    </source>
</evidence>
<comment type="caution">
    <text evidence="3">The sequence shown here is derived from an EMBL/GenBank/DDBJ whole genome shotgun (WGS) entry which is preliminary data.</text>
</comment>
<evidence type="ECO:0000256" key="1">
    <source>
        <dbReference type="ARBA" id="ARBA00022598"/>
    </source>
</evidence>
<dbReference type="GO" id="GO:0016874">
    <property type="term" value="F:ligase activity"/>
    <property type="evidence" value="ECO:0007669"/>
    <property type="project" value="UniProtKB-KW"/>
</dbReference>
<dbReference type="EMBL" id="ADWY01003978">
    <property type="protein sequence ID" value="EGH19373.1"/>
    <property type="molecule type" value="Genomic_DNA"/>
</dbReference>
<dbReference type="Proteomes" id="UP000005466">
    <property type="component" value="Unassembled WGS sequence"/>
</dbReference>
<organism evidence="3 4">
    <name type="scientific">Pseudomonas savastanoi pv. glycinea str. race 4</name>
    <dbReference type="NCBI Taxonomy" id="875330"/>
    <lineage>
        <taxon>Bacteria</taxon>
        <taxon>Pseudomonadati</taxon>
        <taxon>Pseudomonadota</taxon>
        <taxon>Gammaproteobacteria</taxon>
        <taxon>Pseudomonadales</taxon>
        <taxon>Pseudomonadaceae</taxon>
        <taxon>Pseudomonas</taxon>
    </lineage>
</organism>
<dbReference type="SUPFAM" id="SSF56801">
    <property type="entry name" value="Acetyl-CoA synthetase-like"/>
    <property type="match status" value="1"/>
</dbReference>
<reference evidence="3 4" key="1">
    <citation type="journal article" date="2011" name="PLoS Pathog.">
        <title>Dynamic evolution of pathogenicity revealed by sequencing and comparative genomics of 19 Pseudomonas syringae isolates.</title>
        <authorList>
            <person name="Baltrus D.A."/>
            <person name="Nishimura M.T."/>
            <person name="Romanchuk A."/>
            <person name="Chang J.H."/>
            <person name="Mukhtar M.S."/>
            <person name="Cherkis K."/>
            <person name="Roach J."/>
            <person name="Grant S.R."/>
            <person name="Jones C.D."/>
            <person name="Dangl J.L."/>
        </authorList>
    </citation>
    <scope>NUCLEOTIDE SEQUENCE [LARGE SCALE GENOMIC DNA]</scope>
    <source>
        <strain evidence="4">race 4</strain>
    </source>
</reference>
<dbReference type="InterPro" id="IPR042099">
    <property type="entry name" value="ANL_N_sf"/>
</dbReference>
<dbReference type="AlphaFoldDB" id="F3CJD1"/>
<feature type="domain" description="AMP-dependent synthetase/ligase" evidence="2">
    <location>
        <begin position="1"/>
        <end position="30"/>
    </location>
</feature>
<keyword evidence="1" id="KW-0436">Ligase</keyword>
<dbReference type="PANTHER" id="PTHR45527">
    <property type="entry name" value="NONRIBOSOMAL PEPTIDE SYNTHETASE"/>
    <property type="match status" value="1"/>
</dbReference>
<accession>F3CJD1</accession>
<dbReference type="Pfam" id="PF00501">
    <property type="entry name" value="AMP-binding"/>
    <property type="match status" value="1"/>
</dbReference>
<dbReference type="PROSITE" id="PS00455">
    <property type="entry name" value="AMP_BINDING"/>
    <property type="match status" value="1"/>
</dbReference>
<dbReference type="GO" id="GO:0031177">
    <property type="term" value="F:phosphopantetheine binding"/>
    <property type="evidence" value="ECO:0007669"/>
    <property type="project" value="TreeGrafter"/>
</dbReference>
<dbReference type="Gene3D" id="3.40.50.12780">
    <property type="entry name" value="N-terminal domain of ligase-like"/>
    <property type="match status" value="1"/>
</dbReference>
<dbReference type="GO" id="GO:0043041">
    <property type="term" value="P:amino acid activation for nonribosomal peptide biosynthetic process"/>
    <property type="evidence" value="ECO:0007669"/>
    <property type="project" value="TreeGrafter"/>
</dbReference>
<dbReference type="GO" id="GO:0044550">
    <property type="term" value="P:secondary metabolite biosynthetic process"/>
    <property type="evidence" value="ECO:0007669"/>
    <property type="project" value="TreeGrafter"/>
</dbReference>
<proteinExistence type="predicted"/>
<gene>
    <name evidence="3" type="ORF">Pgy4_41027</name>
</gene>